<evidence type="ECO:0000313" key="3">
    <source>
        <dbReference type="Proteomes" id="UP001175001"/>
    </source>
</evidence>
<comment type="caution">
    <text evidence="2">The sequence shown here is derived from an EMBL/GenBank/DDBJ whole genome shotgun (WGS) entry which is preliminary data.</text>
</comment>
<accession>A0AA39Z533</accession>
<organism evidence="2 3">
    <name type="scientific">Lasiodiplodia hormozganensis</name>
    <dbReference type="NCBI Taxonomy" id="869390"/>
    <lineage>
        <taxon>Eukaryota</taxon>
        <taxon>Fungi</taxon>
        <taxon>Dikarya</taxon>
        <taxon>Ascomycota</taxon>
        <taxon>Pezizomycotina</taxon>
        <taxon>Dothideomycetes</taxon>
        <taxon>Dothideomycetes incertae sedis</taxon>
        <taxon>Botryosphaeriales</taxon>
        <taxon>Botryosphaeriaceae</taxon>
        <taxon>Lasiodiplodia</taxon>
    </lineage>
</organism>
<dbReference type="EMBL" id="JAUJDW010000003">
    <property type="protein sequence ID" value="KAK0663747.1"/>
    <property type="molecule type" value="Genomic_DNA"/>
</dbReference>
<sequence>MSGDQTLTKRLRVDELIKKWGSDPLNWGVRDTSALLKTDPNNWSGRLIASLHRLAKRTRTLADRDFVTSKLLTQVADRITDALFEPPNARVEGDAEDLLPSDVDHVYNKLQKTFEAVDALYEASGDTSFRYISNNKHMPAASPLAWDLGFITRFTALIKTHPKRHRIIFTEVFPRAISSRRRLNPDSPEFLTTTDLMSVPDIYAKVVKEMPEVEQEESEKGEEENKEKEKAEEPEEPEYPSAPRYKTAYGKMLAERLDNLELGFKDLRKNIEEAKKEIRGP</sequence>
<name>A0AA39Z533_9PEZI</name>
<proteinExistence type="predicted"/>
<keyword evidence="3" id="KW-1185">Reference proteome</keyword>
<reference evidence="2" key="1">
    <citation type="submission" date="2023-06" db="EMBL/GenBank/DDBJ databases">
        <title>Multi-omics analyses reveal the molecular pathogenesis toolkit of Lasiodiplodia hormozganensis, a cross-kingdom pathogen.</title>
        <authorList>
            <person name="Felix C."/>
            <person name="Meneses R."/>
            <person name="Goncalves M.F.M."/>
            <person name="Tilleman L."/>
            <person name="Duarte A.S."/>
            <person name="Jorrin-Novo J.V."/>
            <person name="Van De Peer Y."/>
            <person name="Deforce D."/>
            <person name="Van Nieuwerburgh F."/>
            <person name="Esteves A.C."/>
            <person name="Alves A."/>
        </authorList>
    </citation>
    <scope>NUCLEOTIDE SEQUENCE</scope>
    <source>
        <strain evidence="2">CBS 339.90</strain>
    </source>
</reference>
<feature type="compositionally biased region" description="Acidic residues" evidence="1">
    <location>
        <begin position="212"/>
        <end position="222"/>
    </location>
</feature>
<feature type="region of interest" description="Disordered" evidence="1">
    <location>
        <begin position="211"/>
        <end position="247"/>
    </location>
</feature>
<protein>
    <submittedName>
        <fullName evidence="2">Uncharacterized protein</fullName>
    </submittedName>
</protein>
<gene>
    <name evidence="2" type="ORF">DIS24_g1117</name>
</gene>
<dbReference type="AlphaFoldDB" id="A0AA39Z533"/>
<evidence type="ECO:0000313" key="2">
    <source>
        <dbReference type="EMBL" id="KAK0663747.1"/>
    </source>
</evidence>
<dbReference type="Proteomes" id="UP001175001">
    <property type="component" value="Unassembled WGS sequence"/>
</dbReference>
<evidence type="ECO:0000256" key="1">
    <source>
        <dbReference type="SAM" id="MobiDB-lite"/>
    </source>
</evidence>